<dbReference type="EMBL" id="CASHTH010004314">
    <property type="protein sequence ID" value="CAI8055905.1"/>
    <property type="molecule type" value="Genomic_DNA"/>
</dbReference>
<dbReference type="Proteomes" id="UP001174909">
    <property type="component" value="Unassembled WGS sequence"/>
</dbReference>
<dbReference type="InterPro" id="IPR027417">
    <property type="entry name" value="P-loop_NTPase"/>
</dbReference>
<comment type="caution">
    <text evidence="1">The sequence shown here is derived from an EMBL/GenBank/DDBJ whole genome shotgun (WGS) entry which is preliminary data.</text>
</comment>
<keyword evidence="2" id="KW-1185">Reference proteome</keyword>
<organism evidence="1 2">
    <name type="scientific">Geodia barretti</name>
    <name type="common">Barrett's horny sponge</name>
    <dbReference type="NCBI Taxonomy" id="519541"/>
    <lineage>
        <taxon>Eukaryota</taxon>
        <taxon>Metazoa</taxon>
        <taxon>Porifera</taxon>
        <taxon>Demospongiae</taxon>
        <taxon>Heteroscleromorpha</taxon>
        <taxon>Tetractinellida</taxon>
        <taxon>Astrophorina</taxon>
        <taxon>Geodiidae</taxon>
        <taxon>Geodia</taxon>
    </lineage>
</organism>
<accession>A0AA35TWS2</accession>
<evidence type="ECO:0000313" key="2">
    <source>
        <dbReference type="Proteomes" id="UP001174909"/>
    </source>
</evidence>
<name>A0AA35TWS2_GEOBA</name>
<gene>
    <name evidence="1" type="ORF">GBAR_LOCUS30474</name>
</gene>
<sequence>MGNGVSQKTIANRDILLGQGLPLRRNSKKWKKEAKNNVRQSFRAGVVADRHWQERVMESIGSTDFTKSDELNAMACTQAFQKHRHDLAVVIDHLLSYMTCKDLLPESTKERVQLPSLSRMERSVLVLDAIEARIMDNPGIFHTFITVLQKDTVLQRFAGSLIESYREFSSDACPAWYSPTALGHKPLVLPVLARYAEYLKSFYKAIPSLAQYRWPRMASKKQFNLAIIKTKTVTYAEADDFTKSTLRGSPDDIFRAKEPMDLEDVIQPEGLMGMKRILIEGSPGVGKSTFALELCKAWDGIESLSDFDLIVLIRLKDKRVQDAHT</sequence>
<dbReference type="Gene3D" id="3.40.50.300">
    <property type="entry name" value="P-loop containing nucleotide triphosphate hydrolases"/>
    <property type="match status" value="1"/>
</dbReference>
<reference evidence="1" key="1">
    <citation type="submission" date="2023-03" db="EMBL/GenBank/DDBJ databases">
        <authorList>
            <person name="Steffen K."/>
            <person name="Cardenas P."/>
        </authorList>
    </citation>
    <scope>NUCLEOTIDE SEQUENCE</scope>
</reference>
<dbReference type="AlphaFoldDB" id="A0AA35TWS2"/>
<feature type="non-terminal residue" evidence="1">
    <location>
        <position position="1"/>
    </location>
</feature>
<proteinExistence type="predicted"/>
<evidence type="ECO:0000313" key="1">
    <source>
        <dbReference type="EMBL" id="CAI8055905.1"/>
    </source>
</evidence>
<evidence type="ECO:0008006" key="3">
    <source>
        <dbReference type="Google" id="ProtNLM"/>
    </source>
</evidence>
<protein>
    <recommendedName>
        <fullName evidence="3">NACHT domain-containing protein</fullName>
    </recommendedName>
</protein>